<protein>
    <submittedName>
        <fullName evidence="1">Uncharacterized protein</fullName>
    </submittedName>
</protein>
<name>A0A0M9A403_9HYME</name>
<gene>
    <name evidence="1" type="ORF">WN51_11204</name>
</gene>
<evidence type="ECO:0000313" key="2">
    <source>
        <dbReference type="Proteomes" id="UP000053105"/>
    </source>
</evidence>
<organism evidence="1 2">
    <name type="scientific">Melipona quadrifasciata</name>
    <dbReference type="NCBI Taxonomy" id="166423"/>
    <lineage>
        <taxon>Eukaryota</taxon>
        <taxon>Metazoa</taxon>
        <taxon>Ecdysozoa</taxon>
        <taxon>Arthropoda</taxon>
        <taxon>Hexapoda</taxon>
        <taxon>Insecta</taxon>
        <taxon>Pterygota</taxon>
        <taxon>Neoptera</taxon>
        <taxon>Endopterygota</taxon>
        <taxon>Hymenoptera</taxon>
        <taxon>Apocrita</taxon>
        <taxon>Aculeata</taxon>
        <taxon>Apoidea</taxon>
        <taxon>Anthophila</taxon>
        <taxon>Apidae</taxon>
        <taxon>Melipona</taxon>
    </lineage>
</organism>
<reference evidence="1 2" key="1">
    <citation type="submission" date="2015-07" db="EMBL/GenBank/DDBJ databases">
        <title>The genome of Melipona quadrifasciata.</title>
        <authorList>
            <person name="Pan H."/>
            <person name="Kapheim K."/>
        </authorList>
    </citation>
    <scope>NUCLEOTIDE SEQUENCE [LARGE SCALE GENOMIC DNA]</scope>
    <source>
        <strain evidence="1">0111107301</strain>
        <tissue evidence="1">Whole body</tissue>
    </source>
</reference>
<accession>A0A0M9A403</accession>
<dbReference type="OrthoDB" id="6354602at2759"/>
<dbReference type="EMBL" id="KQ435741">
    <property type="protein sequence ID" value="KOX76780.1"/>
    <property type="molecule type" value="Genomic_DNA"/>
</dbReference>
<evidence type="ECO:0000313" key="1">
    <source>
        <dbReference type="EMBL" id="KOX76780.1"/>
    </source>
</evidence>
<dbReference type="AlphaFoldDB" id="A0A0M9A403"/>
<dbReference type="Proteomes" id="UP000053105">
    <property type="component" value="Unassembled WGS sequence"/>
</dbReference>
<keyword evidence="2" id="KW-1185">Reference proteome</keyword>
<sequence length="334" mass="38300">MFFFHNCHNHSEGTQIPEIKLKQRPRIPQIRVSNTRLAQAASGCAPSVDVLPIFDVKQQSVRNPARMGYEPPALVGLVTTTSVWGKESLPSAPTDESRQMASLKYRLDFDKQKIKGNGKIGKTRKLTNVLTMIDRINLFKAKQRNNEEADIDAGAVPFNVSIEVKDKQKRKMLREANKIEQFKNIEKLVMDALLLILPYDANGYQNKFIVLPSANVLTQSQFILRDDVTKYKTPKTARLVLHGSMLLQILKTVPEMAWDTRCLSASKKNGRTTHRRIFIKIFHSRYKSNEEFKKNLRETIYFQVNDLTGQKTSLNLRKKCELQLTKRPNLCTII</sequence>
<proteinExistence type="predicted"/>